<keyword evidence="1" id="KW-0175">Coiled coil</keyword>
<dbReference type="PANTHER" id="PTHR33371">
    <property type="entry name" value="INTERMEMBRANE PHOSPHOLIPID TRANSPORT SYSTEM BINDING PROTEIN MLAD-RELATED"/>
    <property type="match status" value="1"/>
</dbReference>
<protein>
    <recommendedName>
        <fullName evidence="2">Mce/MlaD domain-containing protein</fullName>
    </recommendedName>
</protein>
<dbReference type="PANTHER" id="PTHR33371:SF4">
    <property type="entry name" value="INTERMEMBRANE PHOSPHOLIPID TRANSPORT SYSTEM BINDING PROTEIN MLAD"/>
    <property type="match status" value="1"/>
</dbReference>
<dbReference type="SUPFAM" id="SSF58104">
    <property type="entry name" value="Methyl-accepting chemotaxis protein (MCP) signaling domain"/>
    <property type="match status" value="1"/>
</dbReference>
<dbReference type="Pfam" id="PF02470">
    <property type="entry name" value="MlaD"/>
    <property type="match status" value="1"/>
</dbReference>
<gene>
    <name evidence="3" type="ORF">MNBD_NITROSPIRAE03-775</name>
</gene>
<sequence length="498" mass="55569">MRGGSTELKVGIFALIVLAVLSYMTFKVSGKEWLHKEGYTVYVYFSNVAGLDEKTKIKVAGVDAGVIEKIALERSRVKLSLRIYPEIRLYRDAVASIKTSGLLGDKYLEIKPGTEKIELKEGEIIQRVHEPMDIDDMLYKVAGISDSFQTLAKNINDIFGTEDTKKALKETAANLAKLTKNLNTAVTANDRRLKETLEGINTLTVSINKLVEDNSSKITDTISNLKDLSAEAPEMVKELKDASKELKSLLKENRPKIASLMEKTDKTMSAVQKVAEKIEKGEGTIGKLVTDERLYESVTKAASGIENTIARVERFKTFMTFKGEYLTRTGDGKGYFDLTLKPRPDKYYILGVVDDPLGSVTTIKTVTSVGGVTTVEQEDVIERKVEFTAQIAKRFKDAVLRIGLMENTVGLGADQFFMNDRLKVSADIWDFDNEEEGAGRPHLKLSMDYYLFRNLFVSAGVDNLLNSRWRGVYFGGGIKFEDEDLKYLFGSLPSVSVR</sequence>
<dbReference type="InterPro" id="IPR003399">
    <property type="entry name" value="Mce/MlaD"/>
</dbReference>
<dbReference type="EMBL" id="UOGI01000264">
    <property type="protein sequence ID" value="VAX34145.1"/>
    <property type="molecule type" value="Genomic_DNA"/>
</dbReference>
<feature type="domain" description="Mce/MlaD" evidence="2">
    <location>
        <begin position="38"/>
        <end position="113"/>
    </location>
</feature>
<feature type="coiled-coil region" evidence="1">
    <location>
        <begin position="225"/>
        <end position="252"/>
    </location>
</feature>
<dbReference type="AlphaFoldDB" id="A0A3B1DQV1"/>
<name>A0A3B1DQV1_9ZZZZ</name>
<dbReference type="InterPro" id="IPR052336">
    <property type="entry name" value="MlaD_Phospholipid_Transporter"/>
</dbReference>
<reference evidence="3" key="1">
    <citation type="submission" date="2018-06" db="EMBL/GenBank/DDBJ databases">
        <authorList>
            <person name="Zhirakovskaya E."/>
        </authorList>
    </citation>
    <scope>NUCLEOTIDE SEQUENCE</scope>
</reference>
<evidence type="ECO:0000259" key="2">
    <source>
        <dbReference type="Pfam" id="PF02470"/>
    </source>
</evidence>
<evidence type="ECO:0000313" key="3">
    <source>
        <dbReference type="EMBL" id="VAX34145.1"/>
    </source>
</evidence>
<proteinExistence type="predicted"/>
<accession>A0A3B1DQV1</accession>
<dbReference type="Gene3D" id="1.20.1480.30">
    <property type="entry name" value="Designed four-helix bundle protein"/>
    <property type="match status" value="1"/>
</dbReference>
<evidence type="ECO:0000256" key="1">
    <source>
        <dbReference type="SAM" id="Coils"/>
    </source>
</evidence>
<organism evidence="3">
    <name type="scientific">hydrothermal vent metagenome</name>
    <dbReference type="NCBI Taxonomy" id="652676"/>
    <lineage>
        <taxon>unclassified sequences</taxon>
        <taxon>metagenomes</taxon>
        <taxon>ecological metagenomes</taxon>
    </lineage>
</organism>